<name>A0AA37PPR2_9MYCO</name>
<accession>A0AA37PPR2</accession>
<dbReference type="Proteomes" id="UP000245060">
    <property type="component" value="Unassembled WGS sequence"/>
</dbReference>
<sequence length="140" mass="15025">MHRLRRLTAEDLEHLAGGRAQVRRFRARESQLDDLGEYVVPTGGAALSDAQLRQLGLTGAERYLDGYVRLSEVETLKEKYGLIEDPSGNVILRGVSVEEAFEDGATPVAAVFLDLAGSLNTRESAAGLREASSLIAAVAA</sequence>
<reference evidence="1" key="1">
    <citation type="journal article" date="2018" name="Genome Announc.">
        <title>Draft Genome Sequence of Mycobacterium montefiorense Isolated from Japanese Black Salamander (Hynobius nigrescens).</title>
        <authorList>
            <person name="Fukano H."/>
            <person name="Yoshida M."/>
            <person name="Shimizu A."/>
            <person name="Iwao H."/>
            <person name="Katayama Y."/>
            <person name="Omatsu T."/>
            <person name="Mizutani T."/>
            <person name="Kurata O."/>
            <person name="Wada S."/>
            <person name="Hoshino Y."/>
        </authorList>
    </citation>
    <scope>NUCLEOTIDE SEQUENCE</scope>
    <source>
        <strain evidence="1">BS</strain>
    </source>
</reference>
<reference evidence="2" key="3">
    <citation type="journal article" date="2022" name="Microbiol. Resour. Announc.">
        <title>Draft Genome Sequences of Eight Mycobacterium montefiorense Strains Isolated from Salamanders in Captivity.</title>
        <authorList>
            <person name="Komine T."/>
            <person name="Ihara H."/>
            <person name="Fukano H."/>
            <person name="Hoshino Y."/>
            <person name="Kurata O."/>
            <person name="Wada S."/>
        </authorList>
    </citation>
    <scope>NUCLEOTIDE SEQUENCE</scope>
    <source>
        <strain evidence="2">NJB18185</strain>
    </source>
</reference>
<dbReference type="EMBL" id="BFCH01000021">
    <property type="protein sequence ID" value="GBG39620.1"/>
    <property type="molecule type" value="Genomic_DNA"/>
</dbReference>
<keyword evidence="3" id="KW-1185">Reference proteome</keyword>
<evidence type="ECO:0000313" key="1">
    <source>
        <dbReference type="EMBL" id="GBG39620.1"/>
    </source>
</evidence>
<dbReference type="AlphaFoldDB" id="A0AA37PPR2"/>
<reference evidence="2" key="4">
    <citation type="submission" date="2022-04" db="EMBL/GenBank/DDBJ databases">
        <authorList>
            <person name="Komine T."/>
            <person name="Fukano H."/>
            <person name="Wada S."/>
        </authorList>
    </citation>
    <scope>NUCLEOTIDE SEQUENCE</scope>
    <source>
        <strain evidence="2">NJB18185</strain>
    </source>
</reference>
<dbReference type="Proteomes" id="UP001139505">
    <property type="component" value="Unassembled WGS sequence"/>
</dbReference>
<dbReference type="EMBL" id="BQYH01000029">
    <property type="protein sequence ID" value="GKU74072.1"/>
    <property type="molecule type" value="Genomic_DNA"/>
</dbReference>
<evidence type="ECO:0000313" key="4">
    <source>
        <dbReference type="Proteomes" id="UP001139505"/>
    </source>
</evidence>
<gene>
    <name evidence="1" type="ORF">MmonteBS_39920</name>
    <name evidence="2" type="ORF">NJB18185_38430</name>
</gene>
<reference evidence="3" key="2">
    <citation type="submission" date="2018-04" db="EMBL/GenBank/DDBJ databases">
        <title>Draft genome sequence of Mycobacterium montefiorense isolated from Japanese black salamander.</title>
        <authorList>
            <person name="Fukano H."/>
            <person name="Yoshida M."/>
            <person name="Shimizu A."/>
            <person name="Iwao H."/>
            <person name="Kurata O."/>
            <person name="Katayama Y."/>
            <person name="Omatsu T."/>
            <person name="Mizutani T."/>
            <person name="Wada S."/>
            <person name="Hoshino Y."/>
        </authorList>
    </citation>
    <scope>NUCLEOTIDE SEQUENCE [LARGE SCALE GENOMIC DNA]</scope>
    <source>
        <strain evidence="3">BS</strain>
    </source>
</reference>
<organism evidence="2 4">
    <name type="scientific">Mycobacterium montefiorense</name>
    <dbReference type="NCBI Taxonomy" id="154654"/>
    <lineage>
        <taxon>Bacteria</taxon>
        <taxon>Bacillati</taxon>
        <taxon>Actinomycetota</taxon>
        <taxon>Actinomycetes</taxon>
        <taxon>Mycobacteriales</taxon>
        <taxon>Mycobacteriaceae</taxon>
        <taxon>Mycobacterium</taxon>
        <taxon>Mycobacterium simiae complex</taxon>
    </lineage>
</organism>
<proteinExistence type="predicted"/>
<evidence type="ECO:0000313" key="3">
    <source>
        <dbReference type="Proteomes" id="UP000245060"/>
    </source>
</evidence>
<comment type="caution">
    <text evidence="2">The sequence shown here is derived from an EMBL/GenBank/DDBJ whole genome shotgun (WGS) entry which is preliminary data.</text>
</comment>
<evidence type="ECO:0000313" key="2">
    <source>
        <dbReference type="EMBL" id="GKU74072.1"/>
    </source>
</evidence>
<protein>
    <submittedName>
        <fullName evidence="2">Uncharacterized protein</fullName>
    </submittedName>
</protein>